<dbReference type="EMBL" id="FMAH01000017">
    <property type="protein sequence ID" value="SCB30653.1"/>
    <property type="molecule type" value="Genomic_DNA"/>
</dbReference>
<dbReference type="STRING" id="411945.GA0061102_101736"/>
<feature type="transmembrane region" description="Helical" evidence="2">
    <location>
        <begin position="42"/>
        <end position="65"/>
    </location>
</feature>
<reference evidence="4" key="1">
    <citation type="submission" date="2016-08" db="EMBL/GenBank/DDBJ databases">
        <authorList>
            <person name="Varghese N."/>
            <person name="Submissions Spin"/>
        </authorList>
    </citation>
    <scope>NUCLEOTIDE SEQUENCE [LARGE SCALE GENOMIC DNA]</scope>
    <source>
        <strain evidence="4">HAMBI 2971</strain>
    </source>
</reference>
<dbReference type="RefSeq" id="WP_092850141.1">
    <property type="nucleotide sequence ID" value="NZ_FMAH01000017.1"/>
</dbReference>
<proteinExistence type="predicted"/>
<keyword evidence="2" id="KW-1133">Transmembrane helix</keyword>
<feature type="transmembrane region" description="Helical" evidence="2">
    <location>
        <begin position="12"/>
        <end position="30"/>
    </location>
</feature>
<accession>A0A1C3VS81</accession>
<keyword evidence="2" id="KW-0472">Membrane</keyword>
<evidence type="ECO:0000313" key="4">
    <source>
        <dbReference type="Proteomes" id="UP000199435"/>
    </source>
</evidence>
<feature type="compositionally biased region" description="Low complexity" evidence="1">
    <location>
        <begin position="145"/>
        <end position="159"/>
    </location>
</feature>
<evidence type="ECO:0000313" key="3">
    <source>
        <dbReference type="EMBL" id="SCB30653.1"/>
    </source>
</evidence>
<dbReference type="OrthoDB" id="8225380at2"/>
<feature type="transmembrane region" description="Helical" evidence="2">
    <location>
        <begin position="107"/>
        <end position="126"/>
    </location>
</feature>
<organism evidence="3 4">
    <name type="scientific">Rhizobium miluonense</name>
    <dbReference type="NCBI Taxonomy" id="411945"/>
    <lineage>
        <taxon>Bacteria</taxon>
        <taxon>Pseudomonadati</taxon>
        <taxon>Pseudomonadota</taxon>
        <taxon>Alphaproteobacteria</taxon>
        <taxon>Hyphomicrobiales</taxon>
        <taxon>Rhizobiaceae</taxon>
        <taxon>Rhizobium/Agrobacterium group</taxon>
        <taxon>Rhizobium</taxon>
    </lineage>
</organism>
<dbReference type="AlphaFoldDB" id="A0A1C3VS81"/>
<dbReference type="Proteomes" id="UP000199435">
    <property type="component" value="Unassembled WGS sequence"/>
</dbReference>
<evidence type="ECO:0000256" key="1">
    <source>
        <dbReference type="SAM" id="MobiDB-lite"/>
    </source>
</evidence>
<feature type="region of interest" description="Disordered" evidence="1">
    <location>
        <begin position="145"/>
        <end position="166"/>
    </location>
</feature>
<feature type="transmembrane region" description="Helical" evidence="2">
    <location>
        <begin position="77"/>
        <end position="95"/>
    </location>
</feature>
<keyword evidence="4" id="KW-1185">Reference proteome</keyword>
<evidence type="ECO:0000256" key="2">
    <source>
        <dbReference type="SAM" id="Phobius"/>
    </source>
</evidence>
<name>A0A1C3VS81_9HYPH</name>
<protein>
    <submittedName>
        <fullName evidence="3">Uncharacterized protein</fullName>
    </submittedName>
</protein>
<gene>
    <name evidence="3" type="ORF">GA0061102_101736</name>
</gene>
<keyword evidence="2" id="KW-0812">Transmembrane</keyword>
<sequence length="166" mass="18842">MNDQTMPKSVRYYERLTYAGMVVVFINQLVNWDRTASHFAEALHIFTIVQIMFPCVQIFWVWLVVRKRVNWARWMTLGAQFAMMFVIGFGFGIIANKGHADGTVLELVFLILATSLYLLAACLLFTRDAILWFVPQRAEFGHAVAGSSDSSASPPAHSFSRVESWS</sequence>